<feature type="region of interest" description="Disordered" evidence="1">
    <location>
        <begin position="1"/>
        <end position="20"/>
    </location>
</feature>
<proteinExistence type="predicted"/>
<protein>
    <submittedName>
        <fullName evidence="2">Uncharacterized protein</fullName>
    </submittedName>
</protein>
<evidence type="ECO:0000313" key="3">
    <source>
        <dbReference type="Proteomes" id="UP000601435"/>
    </source>
</evidence>
<sequence>MAEEVPATPPPKKGRRRRVADLSGLAQAWEQEKDVRKAARKRKCLLQWKDPTKVGLIGFSSIKDNWKVLLHLISIYCPDSPPSKTVPVDDVKPQVEKFYEEIDVTPKSGLVHCESHSLKMFITFLNRRHDGSSRKDNRLRALFDELAKHWPPKPRSKKCLVSDEDEREAEEDDVEAWVWV</sequence>
<evidence type="ECO:0000313" key="2">
    <source>
        <dbReference type="EMBL" id="CAE7880468.1"/>
    </source>
</evidence>
<keyword evidence="3" id="KW-1185">Reference proteome</keyword>
<dbReference type="OrthoDB" id="433812at2759"/>
<organism evidence="2 3">
    <name type="scientific">Symbiodinium necroappetens</name>
    <dbReference type="NCBI Taxonomy" id="1628268"/>
    <lineage>
        <taxon>Eukaryota</taxon>
        <taxon>Sar</taxon>
        <taxon>Alveolata</taxon>
        <taxon>Dinophyceae</taxon>
        <taxon>Suessiales</taxon>
        <taxon>Symbiodiniaceae</taxon>
        <taxon>Symbiodinium</taxon>
    </lineage>
</organism>
<gene>
    <name evidence="2" type="ORF">SNEC2469_LOCUS28893</name>
</gene>
<feature type="compositionally biased region" description="Acidic residues" evidence="1">
    <location>
        <begin position="162"/>
        <end position="172"/>
    </location>
</feature>
<dbReference type="Proteomes" id="UP000601435">
    <property type="component" value="Unassembled WGS sequence"/>
</dbReference>
<dbReference type="AlphaFoldDB" id="A0A813AW21"/>
<reference evidence="2" key="1">
    <citation type="submission" date="2021-02" db="EMBL/GenBank/DDBJ databases">
        <authorList>
            <person name="Dougan E. K."/>
            <person name="Rhodes N."/>
            <person name="Thang M."/>
            <person name="Chan C."/>
        </authorList>
    </citation>
    <scope>NUCLEOTIDE SEQUENCE</scope>
</reference>
<evidence type="ECO:0000256" key="1">
    <source>
        <dbReference type="SAM" id="MobiDB-lite"/>
    </source>
</evidence>
<accession>A0A813AW21</accession>
<comment type="caution">
    <text evidence="2">The sequence shown here is derived from an EMBL/GenBank/DDBJ whole genome shotgun (WGS) entry which is preliminary data.</text>
</comment>
<feature type="region of interest" description="Disordered" evidence="1">
    <location>
        <begin position="153"/>
        <end position="172"/>
    </location>
</feature>
<dbReference type="EMBL" id="CAJNJA010063768">
    <property type="protein sequence ID" value="CAE7880468.1"/>
    <property type="molecule type" value="Genomic_DNA"/>
</dbReference>
<name>A0A813AW21_9DINO</name>